<proteinExistence type="predicted"/>
<keyword evidence="3" id="KW-1185">Reference proteome</keyword>
<dbReference type="InterPro" id="IPR013762">
    <property type="entry name" value="Integrase-like_cat_sf"/>
</dbReference>
<evidence type="ECO:0000313" key="3">
    <source>
        <dbReference type="Proteomes" id="UP000217258"/>
    </source>
</evidence>
<dbReference type="Gene3D" id="1.10.443.10">
    <property type="entry name" value="Intergrase catalytic core"/>
    <property type="match status" value="1"/>
</dbReference>
<name>A0ABM6MZN3_9GAMM</name>
<keyword evidence="1" id="KW-0233">DNA recombination</keyword>
<evidence type="ECO:0000256" key="1">
    <source>
        <dbReference type="ARBA" id="ARBA00023172"/>
    </source>
</evidence>
<dbReference type="SUPFAM" id="SSF56349">
    <property type="entry name" value="DNA breaking-rejoining enzymes"/>
    <property type="match status" value="1"/>
</dbReference>
<organism evidence="2 3">
    <name type="scientific">Pseudoalteromonas issachenkonii</name>
    <dbReference type="NCBI Taxonomy" id="152297"/>
    <lineage>
        <taxon>Bacteria</taxon>
        <taxon>Pseudomonadati</taxon>
        <taxon>Pseudomonadota</taxon>
        <taxon>Gammaproteobacteria</taxon>
        <taxon>Alteromonadales</taxon>
        <taxon>Pseudoalteromonadaceae</taxon>
        <taxon>Pseudoalteromonas</taxon>
    </lineage>
</organism>
<dbReference type="Proteomes" id="UP000217258">
    <property type="component" value="Chromosome I"/>
</dbReference>
<dbReference type="EMBL" id="CP011030">
    <property type="protein sequence ID" value="ATC89404.1"/>
    <property type="molecule type" value="Genomic_DNA"/>
</dbReference>
<evidence type="ECO:0000313" key="2">
    <source>
        <dbReference type="EMBL" id="ATC89404.1"/>
    </source>
</evidence>
<protein>
    <recommendedName>
        <fullName evidence="4">Tyr recombinase domain-containing protein</fullName>
    </recommendedName>
</protein>
<sequence>MLDKKVSFPLAEEKKRTSKMGYDFDVTQRTWKLDTSITLNWGLLPNECVLSFVVGYKEQMADYACELSASSCSIIFNEILAMLRKTKSAVLDLSTVQNYLGQLDSTNEYKLGAIRAFLLNWHDKEINGIDDKLAPWLEQITLKGMEKGVPVAKGCPHTGAYSLQEQQAILFWGVNAFFDDRMSLRDYTWLLLNVYLGARPTQFCQLIAGDLIKISKNGTTEYKLNLPQAKKNGSTNFREVMKECDIDEDLALLFSNQASRTLEMIEAQLGKLPEELRAKMPLFGFPKAIKNLSSVSELIEVMNKTPDAIHLPRNGATKILFQISKKCMAKSERLDGEFVHLTARRFRYTMGTNAARRGLSAFAIAKILGHGDIQNVKVYTENVKELTEEINEALAPVLAPLAQAFAGTLIANEAEALRANDPHSRIRNQEGGGVGNCGTYGFCAKGGRACYTCVKFQPWITGRHQVMLNGVLEERKRLSERGASKFVIQSTDRLVLAITEVIQLCAEVEPNGVVGDE</sequence>
<dbReference type="RefSeq" id="WP_058154072.1">
    <property type="nucleotide sequence ID" value="NZ_CP011030.1"/>
</dbReference>
<dbReference type="NCBIfam" id="NF041502">
    <property type="entry name" value="integrase_1"/>
    <property type="match status" value="1"/>
</dbReference>
<gene>
    <name evidence="2" type="ORF">PISS_a0347</name>
</gene>
<dbReference type="InterPro" id="IPR011010">
    <property type="entry name" value="DNA_brk_join_enz"/>
</dbReference>
<accession>A0ABM6MZN3</accession>
<evidence type="ECO:0008006" key="4">
    <source>
        <dbReference type="Google" id="ProtNLM"/>
    </source>
</evidence>
<dbReference type="InterPro" id="IPR048120">
    <property type="entry name" value="Integrase-like"/>
</dbReference>
<reference evidence="2 3" key="1">
    <citation type="submission" date="2015-06" db="EMBL/GenBank/DDBJ databases">
        <authorList>
            <person name="Xie B.-B."/>
            <person name="Rong J.-C."/>
            <person name="Qin Q.-L."/>
            <person name="Zhang Y.-Z."/>
        </authorList>
    </citation>
    <scope>NUCLEOTIDE SEQUENCE [LARGE SCALE GENOMIC DNA]</scope>
    <source>
        <strain evidence="2 3">KMM 3549</strain>
    </source>
</reference>